<proteinExistence type="predicted"/>
<sequence>MLVNKIKFNNFRSFKDIDVDLGNFNVLIGANASGKSNFIQAFKFLRDIKDFGLENAISMQGGIKYLRNIRIGNTGDLSVEIQFDGVFSHINKDSNGGYTAVKFTDSAYTFTMRFHKKGEGFTIVKDKLEQNCEWYEIEKPFKTVYEISKGKTLWNGKFINEVFGPRRNRRVFSTFDPRTEDIESKLDMMLPRSVETYEFKERELMWEHRFSYNIIPPLALFIEYTAIYDFDPKLPKKAVPITGKAELEEDGSNLALVLKNIIKDKEQKRRFLNLIQDLLPFIDDLGISKFADKSHIFKLREKYFKDQYLPASLISDGTINLTALIIALYFEKKDFIIIEEPERNVHPALISNMIEMMKDASEKKQIIVTTHNPEVVRHAGLENLLFVSRDSDGFSEIKRLHEREEIKTFLKHEIGVEDLYILDLLEG</sequence>
<dbReference type="EMBL" id="NJBN01000002">
    <property type="protein sequence ID" value="TKJ41525.1"/>
    <property type="molecule type" value="Genomic_DNA"/>
</dbReference>
<dbReference type="InterPro" id="IPR014555">
    <property type="entry name" value="RecF-like"/>
</dbReference>
<dbReference type="PIRSF" id="PIRSF029347">
    <property type="entry name" value="RecF"/>
    <property type="match status" value="1"/>
</dbReference>
<dbReference type="InterPro" id="IPR041685">
    <property type="entry name" value="AAA_GajA/Old/RecF-like"/>
</dbReference>
<dbReference type="Pfam" id="PF13175">
    <property type="entry name" value="AAA_15"/>
    <property type="match status" value="1"/>
</dbReference>
<dbReference type="PANTHER" id="PTHR40396:SF1">
    <property type="entry name" value="ATPASE AAA-TYPE CORE DOMAIN-CONTAINING PROTEIN"/>
    <property type="match status" value="1"/>
</dbReference>
<dbReference type="PANTHER" id="PTHR40396">
    <property type="entry name" value="ATPASE-LIKE PROTEIN"/>
    <property type="match status" value="1"/>
</dbReference>
<dbReference type="AlphaFoldDB" id="A0A532V2W3"/>
<dbReference type="SUPFAM" id="SSF52540">
    <property type="entry name" value="P-loop containing nucleoside triphosphate hydrolases"/>
    <property type="match status" value="1"/>
</dbReference>
<evidence type="ECO:0000313" key="2">
    <source>
        <dbReference type="EMBL" id="TKJ41525.1"/>
    </source>
</evidence>
<feature type="domain" description="Endonuclease GajA/Old nuclease/RecF-like AAA" evidence="1">
    <location>
        <begin position="1"/>
        <end position="376"/>
    </location>
</feature>
<protein>
    <submittedName>
        <fullName evidence="2">ATPase</fullName>
    </submittedName>
</protein>
<dbReference type="Gene3D" id="3.40.50.300">
    <property type="entry name" value="P-loop containing nucleotide triphosphate hydrolases"/>
    <property type="match status" value="2"/>
</dbReference>
<dbReference type="Proteomes" id="UP000319619">
    <property type="component" value="Unassembled WGS sequence"/>
</dbReference>
<comment type="caution">
    <text evidence="2">The sequence shown here is derived from an EMBL/GenBank/DDBJ whole genome shotgun (WGS) entry which is preliminary data.</text>
</comment>
<accession>A0A532V2W3</accession>
<dbReference type="InterPro" id="IPR027417">
    <property type="entry name" value="P-loop_NTPase"/>
</dbReference>
<evidence type="ECO:0000259" key="1">
    <source>
        <dbReference type="Pfam" id="PF13175"/>
    </source>
</evidence>
<organism evidence="2 3">
    <name type="scientific">candidate division LCP-89 bacterium B3_LCP</name>
    <dbReference type="NCBI Taxonomy" id="2012998"/>
    <lineage>
        <taxon>Bacteria</taxon>
        <taxon>Pseudomonadati</taxon>
        <taxon>Bacteria division LCP-89</taxon>
    </lineage>
</organism>
<name>A0A532V2W3_UNCL8</name>
<dbReference type="CDD" id="cd00267">
    <property type="entry name" value="ABC_ATPase"/>
    <property type="match status" value="1"/>
</dbReference>
<reference evidence="2 3" key="1">
    <citation type="submission" date="2017-06" db="EMBL/GenBank/DDBJ databases">
        <title>Novel microbial phyla capable of carbon fixation and sulfur reduction in deep-sea sediments.</title>
        <authorList>
            <person name="Huang J."/>
            <person name="Baker B."/>
            <person name="Wang Y."/>
        </authorList>
    </citation>
    <scope>NUCLEOTIDE SEQUENCE [LARGE SCALE GENOMIC DNA]</scope>
    <source>
        <strain evidence="2">B3_LCP</strain>
    </source>
</reference>
<evidence type="ECO:0000313" key="3">
    <source>
        <dbReference type="Proteomes" id="UP000319619"/>
    </source>
</evidence>
<gene>
    <name evidence="2" type="ORF">CEE37_02890</name>
</gene>